<dbReference type="STRING" id="1292034.OR37_03235"/>
<accession>R0CWC6</accession>
<gene>
    <name evidence="1" type="ORF">OR37_03235</name>
</gene>
<reference evidence="1 2" key="1">
    <citation type="journal article" date="2013" name="Genome Announc.">
        <title>Draft Genome Sequence for Caulobacter sp. Strain OR37, a Bacterium Tolerant to Heavy Metals.</title>
        <authorList>
            <person name="Utturkar S.M."/>
            <person name="Bollmann A."/>
            <person name="Brzoska R.M."/>
            <person name="Klingeman D.M."/>
            <person name="Epstein S.E."/>
            <person name="Palumbo A.V."/>
            <person name="Brown S.D."/>
        </authorList>
    </citation>
    <scope>NUCLEOTIDE SEQUENCE [LARGE SCALE GENOMIC DNA]</scope>
    <source>
        <strain evidence="1 2">OR37</strain>
    </source>
</reference>
<dbReference type="SUPFAM" id="SSF53474">
    <property type="entry name" value="alpha/beta-Hydrolases"/>
    <property type="match status" value="1"/>
</dbReference>
<keyword evidence="1" id="KW-0378">Hydrolase</keyword>
<evidence type="ECO:0000313" key="2">
    <source>
        <dbReference type="Proteomes" id="UP000013063"/>
    </source>
</evidence>
<proteinExistence type="predicted"/>
<dbReference type="AlphaFoldDB" id="R0CWC6"/>
<dbReference type="eggNOG" id="COG3545">
    <property type="taxonomic scope" value="Bacteria"/>
</dbReference>
<name>R0CWC6_CAUVI</name>
<dbReference type="InterPro" id="IPR029058">
    <property type="entry name" value="AB_hydrolase_fold"/>
</dbReference>
<dbReference type="EMBL" id="APMP01000025">
    <property type="protein sequence ID" value="ENZ80801.1"/>
    <property type="molecule type" value="Genomic_DNA"/>
</dbReference>
<evidence type="ECO:0000313" key="1">
    <source>
        <dbReference type="EMBL" id="ENZ80801.1"/>
    </source>
</evidence>
<sequence>MMMPPPSTFEPAEAFRGYREDPPILIVPGLYNSGPDHWQSHWERTLPNAERVEQQHWERPLLGDWTISLAEAVRRRPGAILVAHSLGCALVAHFAQVTGGRGVGGAMLVAPADVNREGPAGRLLVGFSPIPRQRLPFPSLVVASRNDPYVEIERAEAFARGWGSEFVDLGRAGHINVESGHGAWSRGRSLLNGLIRKVAVQESETRAPRRP</sequence>
<keyword evidence="2" id="KW-1185">Reference proteome</keyword>
<comment type="caution">
    <text evidence="1">The sequence shown here is derived from an EMBL/GenBank/DDBJ whole genome shotgun (WGS) entry which is preliminary data.</text>
</comment>
<dbReference type="Pfam" id="PF06821">
    <property type="entry name" value="Ser_hydrolase"/>
    <property type="match status" value="1"/>
</dbReference>
<dbReference type="Gene3D" id="3.40.50.1820">
    <property type="entry name" value="alpha/beta hydrolase"/>
    <property type="match status" value="1"/>
</dbReference>
<dbReference type="InterPro" id="IPR010662">
    <property type="entry name" value="RBBP9/YdeN"/>
</dbReference>
<dbReference type="PATRIC" id="fig|1292034.3.peg.3208"/>
<organism evidence="1 2">
    <name type="scientific">Caulobacter vibrioides OR37</name>
    <dbReference type="NCBI Taxonomy" id="1292034"/>
    <lineage>
        <taxon>Bacteria</taxon>
        <taxon>Pseudomonadati</taxon>
        <taxon>Pseudomonadota</taxon>
        <taxon>Alphaproteobacteria</taxon>
        <taxon>Caulobacterales</taxon>
        <taxon>Caulobacteraceae</taxon>
        <taxon>Caulobacter</taxon>
    </lineage>
</organism>
<dbReference type="Proteomes" id="UP000013063">
    <property type="component" value="Unassembled WGS sequence"/>
</dbReference>
<dbReference type="GO" id="GO:0016787">
    <property type="term" value="F:hydrolase activity"/>
    <property type="evidence" value="ECO:0007669"/>
    <property type="project" value="UniProtKB-KW"/>
</dbReference>
<protein>
    <submittedName>
        <fullName evidence="1">Putative esterase of the alpha/beta hydrolase</fullName>
    </submittedName>
</protein>